<sequence>MTAATAVALATTAALTGSAHADPAPAGPETAENTTGRLTLGSPELGGTFDTVAAADAGNVWAFGIADDEGPTWIHRRDGAEWVREELPADWTVRPTVADASAPDNVWAAGQSADGASTLHYDGTSWRAVELDPALVPTDIEAVAKDAVWLLSEPVDGWARAAYFDGEIWRDYPAPEAAHQAVSGVASDAVFAVGYDGDQPTAERWDGTAWQPMDVPDVELPGGEPSAAFDDVYARAADDVWAVGSIHYVDDDERNRYLPLLAHWDGTEWTVQTGDEEGEYTGVTDDGAGGLWLKDGSWDGDLVHRAADGELTRYTPTQEGYELNIPKPTAIPGTTSVLAAGQAYPEGDPDVPVGYGVVFEYEL</sequence>
<gene>
    <name evidence="2" type="ORF">ACFQRF_21530</name>
</gene>
<protein>
    <submittedName>
        <fullName evidence="2">Uncharacterized protein</fullName>
    </submittedName>
</protein>
<feature type="signal peptide" evidence="1">
    <location>
        <begin position="1"/>
        <end position="21"/>
    </location>
</feature>
<comment type="caution">
    <text evidence="2">The sequence shown here is derived from an EMBL/GenBank/DDBJ whole genome shotgun (WGS) entry which is preliminary data.</text>
</comment>
<keyword evidence="1" id="KW-0732">Signal</keyword>
<accession>A0ABW2KK71</accession>
<evidence type="ECO:0000313" key="3">
    <source>
        <dbReference type="Proteomes" id="UP001596540"/>
    </source>
</evidence>
<reference evidence="3" key="1">
    <citation type="journal article" date="2019" name="Int. J. Syst. Evol. Microbiol.">
        <title>The Global Catalogue of Microorganisms (GCM) 10K type strain sequencing project: providing services to taxonomists for standard genome sequencing and annotation.</title>
        <authorList>
            <consortium name="The Broad Institute Genomics Platform"/>
            <consortium name="The Broad Institute Genome Sequencing Center for Infectious Disease"/>
            <person name="Wu L."/>
            <person name="Ma J."/>
        </authorList>
    </citation>
    <scope>NUCLEOTIDE SEQUENCE [LARGE SCALE GENOMIC DNA]</scope>
    <source>
        <strain evidence="3">CGMCC 4.7382</strain>
    </source>
</reference>
<name>A0ABW2KK71_9ACTN</name>
<feature type="chain" id="PRO_5046125367" evidence="1">
    <location>
        <begin position="22"/>
        <end position="363"/>
    </location>
</feature>
<dbReference type="Proteomes" id="UP001596540">
    <property type="component" value="Unassembled WGS sequence"/>
</dbReference>
<evidence type="ECO:0000256" key="1">
    <source>
        <dbReference type="SAM" id="SignalP"/>
    </source>
</evidence>
<proteinExistence type="predicted"/>
<dbReference type="SUPFAM" id="SSF89372">
    <property type="entry name" value="Fucose-specific lectin"/>
    <property type="match status" value="1"/>
</dbReference>
<evidence type="ECO:0000313" key="2">
    <source>
        <dbReference type="EMBL" id="MFC7330312.1"/>
    </source>
</evidence>
<keyword evidence="3" id="KW-1185">Reference proteome</keyword>
<dbReference type="EMBL" id="JBHTBH010000011">
    <property type="protein sequence ID" value="MFC7330312.1"/>
    <property type="molecule type" value="Genomic_DNA"/>
</dbReference>
<dbReference type="RefSeq" id="WP_379872956.1">
    <property type="nucleotide sequence ID" value="NZ_JBHTBH010000011.1"/>
</dbReference>
<organism evidence="2 3">
    <name type="scientific">Marinactinospora rubrisoli</name>
    <dbReference type="NCBI Taxonomy" id="2715399"/>
    <lineage>
        <taxon>Bacteria</taxon>
        <taxon>Bacillati</taxon>
        <taxon>Actinomycetota</taxon>
        <taxon>Actinomycetes</taxon>
        <taxon>Streptosporangiales</taxon>
        <taxon>Nocardiopsidaceae</taxon>
        <taxon>Marinactinospora</taxon>
    </lineage>
</organism>